<dbReference type="Proteomes" id="UP000828390">
    <property type="component" value="Unassembled WGS sequence"/>
</dbReference>
<gene>
    <name evidence="2" type="ORF">DPMN_176352</name>
</gene>
<feature type="region of interest" description="Disordered" evidence="1">
    <location>
        <begin position="45"/>
        <end position="85"/>
    </location>
</feature>
<name>A0A9D4E6R7_DREPO</name>
<keyword evidence="3" id="KW-1185">Reference proteome</keyword>
<reference evidence="2" key="1">
    <citation type="journal article" date="2019" name="bioRxiv">
        <title>The Genome of the Zebra Mussel, Dreissena polymorpha: A Resource for Invasive Species Research.</title>
        <authorList>
            <person name="McCartney M.A."/>
            <person name="Auch B."/>
            <person name="Kono T."/>
            <person name="Mallez S."/>
            <person name="Zhang Y."/>
            <person name="Obille A."/>
            <person name="Becker A."/>
            <person name="Abrahante J.E."/>
            <person name="Garbe J."/>
            <person name="Badalamenti J.P."/>
            <person name="Herman A."/>
            <person name="Mangelson H."/>
            <person name="Liachko I."/>
            <person name="Sullivan S."/>
            <person name="Sone E.D."/>
            <person name="Koren S."/>
            <person name="Silverstein K.A.T."/>
            <person name="Beckman K.B."/>
            <person name="Gohl D.M."/>
        </authorList>
    </citation>
    <scope>NUCLEOTIDE SEQUENCE</scope>
    <source>
        <strain evidence="2">Duluth1</strain>
        <tissue evidence="2">Whole animal</tissue>
    </source>
</reference>
<evidence type="ECO:0000313" key="2">
    <source>
        <dbReference type="EMBL" id="KAH3774957.1"/>
    </source>
</evidence>
<accession>A0A9D4E6R7</accession>
<evidence type="ECO:0000313" key="3">
    <source>
        <dbReference type="Proteomes" id="UP000828390"/>
    </source>
</evidence>
<dbReference type="EMBL" id="JAIWYP010000009">
    <property type="protein sequence ID" value="KAH3774957.1"/>
    <property type="molecule type" value="Genomic_DNA"/>
</dbReference>
<evidence type="ECO:0000256" key="1">
    <source>
        <dbReference type="SAM" id="MobiDB-lite"/>
    </source>
</evidence>
<proteinExistence type="predicted"/>
<reference evidence="2" key="2">
    <citation type="submission" date="2020-11" db="EMBL/GenBank/DDBJ databases">
        <authorList>
            <person name="McCartney M.A."/>
            <person name="Auch B."/>
            <person name="Kono T."/>
            <person name="Mallez S."/>
            <person name="Becker A."/>
            <person name="Gohl D.M."/>
            <person name="Silverstein K.A.T."/>
            <person name="Koren S."/>
            <person name="Bechman K.B."/>
            <person name="Herman A."/>
            <person name="Abrahante J.E."/>
            <person name="Garbe J."/>
        </authorList>
    </citation>
    <scope>NUCLEOTIDE SEQUENCE</scope>
    <source>
        <strain evidence="2">Duluth1</strain>
        <tissue evidence="2">Whole animal</tissue>
    </source>
</reference>
<protein>
    <submittedName>
        <fullName evidence="2">Uncharacterized protein</fullName>
    </submittedName>
</protein>
<sequence>MFHIDHWYNQTATFECNLPNVAATLDAHWPLILLVLNTFMCTGSHSRRHRPSSSSPRRPTPRCSGVAPGTHSPRSAPYILHTGDPATGLLAGPDQRIFDDKQRVTSPLHLGEDSETSSVEDVRLEQPPAENLLRATLASVVTRTLQLLTE</sequence>
<feature type="region of interest" description="Disordered" evidence="1">
    <location>
        <begin position="101"/>
        <end position="121"/>
    </location>
</feature>
<dbReference type="AlphaFoldDB" id="A0A9D4E6R7"/>
<comment type="caution">
    <text evidence="2">The sequence shown here is derived from an EMBL/GenBank/DDBJ whole genome shotgun (WGS) entry which is preliminary data.</text>
</comment>
<organism evidence="2 3">
    <name type="scientific">Dreissena polymorpha</name>
    <name type="common">Zebra mussel</name>
    <name type="synonym">Mytilus polymorpha</name>
    <dbReference type="NCBI Taxonomy" id="45954"/>
    <lineage>
        <taxon>Eukaryota</taxon>
        <taxon>Metazoa</taxon>
        <taxon>Spiralia</taxon>
        <taxon>Lophotrochozoa</taxon>
        <taxon>Mollusca</taxon>
        <taxon>Bivalvia</taxon>
        <taxon>Autobranchia</taxon>
        <taxon>Heteroconchia</taxon>
        <taxon>Euheterodonta</taxon>
        <taxon>Imparidentia</taxon>
        <taxon>Neoheterodontei</taxon>
        <taxon>Myida</taxon>
        <taxon>Dreissenoidea</taxon>
        <taxon>Dreissenidae</taxon>
        <taxon>Dreissena</taxon>
    </lineage>
</organism>